<gene>
    <name evidence="1" type="ORF">METZ01_LOCUS418702</name>
</gene>
<proteinExistence type="predicted"/>
<feature type="non-terminal residue" evidence="1">
    <location>
        <position position="191"/>
    </location>
</feature>
<protein>
    <recommendedName>
        <fullName evidence="2">PD-(D/E)XK endonuclease-like domain-containing protein</fullName>
    </recommendedName>
</protein>
<dbReference type="InterPro" id="IPR011604">
    <property type="entry name" value="PDDEXK-like_dom_sf"/>
</dbReference>
<evidence type="ECO:0000313" key="1">
    <source>
        <dbReference type="EMBL" id="SVD65848.1"/>
    </source>
</evidence>
<accession>A0A382X657</accession>
<dbReference type="EMBL" id="UINC01164809">
    <property type="protein sequence ID" value="SVD65848.1"/>
    <property type="molecule type" value="Genomic_DNA"/>
</dbReference>
<sequence>MSNYDVKKEAKLTSGKYSKSVRTVREYWTKPAVDWKVRTSYKPGSETPLAISRSRMSQFLSCPRCFYYQAKYGFRPPGGPPFLINSQIDALAKKEMDYIRKSDQYDCHPVFAENNLNIKPYIPDNPTDLNHWRDDMSNFIGLTHLYDKYNFMLCGIIDDVMINDKNELIVVDFKATAKGGDIQSMENIGYG</sequence>
<reference evidence="1" key="1">
    <citation type="submission" date="2018-05" db="EMBL/GenBank/DDBJ databases">
        <authorList>
            <person name="Lanie J.A."/>
            <person name="Ng W.-L."/>
            <person name="Kazmierczak K.M."/>
            <person name="Andrzejewski T.M."/>
            <person name="Davidsen T.M."/>
            <person name="Wayne K.J."/>
            <person name="Tettelin H."/>
            <person name="Glass J.I."/>
            <person name="Rusch D."/>
            <person name="Podicherti R."/>
            <person name="Tsui H.-C.T."/>
            <person name="Winkler M.E."/>
        </authorList>
    </citation>
    <scope>NUCLEOTIDE SEQUENCE</scope>
</reference>
<organism evidence="1">
    <name type="scientific">marine metagenome</name>
    <dbReference type="NCBI Taxonomy" id="408172"/>
    <lineage>
        <taxon>unclassified sequences</taxon>
        <taxon>metagenomes</taxon>
        <taxon>ecological metagenomes</taxon>
    </lineage>
</organism>
<dbReference type="Gene3D" id="3.90.320.10">
    <property type="match status" value="1"/>
</dbReference>
<dbReference type="AlphaFoldDB" id="A0A382X657"/>
<name>A0A382X657_9ZZZZ</name>
<evidence type="ECO:0008006" key="2">
    <source>
        <dbReference type="Google" id="ProtNLM"/>
    </source>
</evidence>